<reference evidence="2 3" key="1">
    <citation type="journal article" date="2018" name="IMA Fungus">
        <title>IMA Genome-F 9: Draft genome sequence of Annulohypoxylon stygium, Aspergillus mulundensis, Berkeleyomyces basicola (syn. Thielaviopsis basicola), Ceratocystis smalleyi, two Cercospora beticola strains, Coleophoma cylindrospora, Fusarium fracticaudum, Phialophora cf. hyalina, and Morchella septimelata.</title>
        <authorList>
            <person name="Wingfield B.D."/>
            <person name="Bills G.F."/>
            <person name="Dong Y."/>
            <person name="Huang W."/>
            <person name="Nel W.J."/>
            <person name="Swalarsk-Parry B.S."/>
            <person name="Vaghefi N."/>
            <person name="Wilken P.M."/>
            <person name="An Z."/>
            <person name="de Beer Z.W."/>
            <person name="De Vos L."/>
            <person name="Chen L."/>
            <person name="Duong T.A."/>
            <person name="Gao Y."/>
            <person name="Hammerbacher A."/>
            <person name="Kikkert J.R."/>
            <person name="Li Y."/>
            <person name="Li H."/>
            <person name="Li K."/>
            <person name="Li Q."/>
            <person name="Liu X."/>
            <person name="Ma X."/>
            <person name="Naidoo K."/>
            <person name="Pethybridge S.J."/>
            <person name="Sun J."/>
            <person name="Steenkamp E.T."/>
            <person name="van der Nest M.A."/>
            <person name="van Wyk S."/>
            <person name="Wingfield M.J."/>
            <person name="Xiong C."/>
            <person name="Yue Q."/>
            <person name="Zhang X."/>
        </authorList>
    </citation>
    <scope>NUCLEOTIDE SEQUENCE [LARGE SCALE GENOMIC DNA]</scope>
    <source>
        <strain evidence="2 3">BP6252</strain>
    </source>
</reference>
<dbReference type="Gene3D" id="3.60.60.10">
    <property type="entry name" value="Penicillin V Acylase, Chain A"/>
    <property type="match status" value="1"/>
</dbReference>
<evidence type="ECO:0000313" key="3">
    <source>
        <dbReference type="Proteomes" id="UP000256645"/>
    </source>
</evidence>
<dbReference type="STRING" id="1849047.A0A3D8RZP9"/>
<evidence type="ECO:0000313" key="2">
    <source>
        <dbReference type="EMBL" id="RDW79515.1"/>
    </source>
</evidence>
<dbReference type="Proteomes" id="UP000256645">
    <property type="component" value="Unassembled WGS sequence"/>
</dbReference>
<sequence>MHHVVRENEILTYPTLYEVRNLSSVDRQFGLVPRIWSSNHHITRVAFPKDSIPYPYNAARGPLHRNSSRGILILNLTIPFLHQAHSRLTNHDQIGFKHGSEAKAKIQGTLSFYREYFMRKANLDWDAACLNAEKFMPLLTRDWSSLVEEMEGVAEGSGLSFSTILAINVRTEISMGMMTDGCTALAWKTDSEALLAQNWDWEVPQQANLIALHIHRQAPQTSISQITEAGIIGKIGLNSSGVGVCLNAIRARGISYSRLPAHLALRAGLDSASRSEAVERLEKAGLGAAAHILIADETGGTSMEFSALDLVKFEMRDGKVAHTNHFLVQHAEGVADATFLPDSKERMQRITELMAKEKTAGVPSVQKMLQDEMNLPGAINRVASEKSPSATLFSIVMDLKARKAMVKVGRPTECEDTLVLNPRSVGE</sequence>
<dbReference type="InterPro" id="IPR047794">
    <property type="entry name" value="C45_proenzyme-like"/>
</dbReference>
<evidence type="ECO:0000259" key="1">
    <source>
        <dbReference type="Pfam" id="PF03417"/>
    </source>
</evidence>
<dbReference type="InterPro" id="IPR005079">
    <property type="entry name" value="Peptidase_C45_hydrolase"/>
</dbReference>
<name>A0A3D8RZP9_9HELO</name>
<gene>
    <name evidence="2" type="ORF">BP6252_04153</name>
</gene>
<dbReference type="EMBL" id="PDLM01000004">
    <property type="protein sequence ID" value="RDW79515.1"/>
    <property type="molecule type" value="Genomic_DNA"/>
</dbReference>
<dbReference type="AlphaFoldDB" id="A0A3D8RZP9"/>
<dbReference type="NCBIfam" id="NF040521">
    <property type="entry name" value="C45_proenzyme"/>
    <property type="match status" value="1"/>
</dbReference>
<dbReference type="PANTHER" id="PTHR34180">
    <property type="entry name" value="PEPTIDASE C45"/>
    <property type="match status" value="1"/>
</dbReference>
<accession>A0A3D8RZP9</accession>
<dbReference type="InterPro" id="IPR047801">
    <property type="entry name" value="Peptidase_C45"/>
</dbReference>
<protein>
    <recommendedName>
        <fullName evidence="1">Peptidase C45 hydrolase domain-containing protein</fullName>
    </recommendedName>
</protein>
<dbReference type="PANTHER" id="PTHR34180:SF1">
    <property type="entry name" value="BETA-ALANYL-DOPAMINE_CARCININE HYDROLASE"/>
    <property type="match status" value="1"/>
</dbReference>
<dbReference type="Pfam" id="PF03417">
    <property type="entry name" value="AAT"/>
    <property type="match status" value="1"/>
</dbReference>
<organism evidence="2 3">
    <name type="scientific">Coleophoma cylindrospora</name>
    <dbReference type="NCBI Taxonomy" id="1849047"/>
    <lineage>
        <taxon>Eukaryota</taxon>
        <taxon>Fungi</taxon>
        <taxon>Dikarya</taxon>
        <taxon>Ascomycota</taxon>
        <taxon>Pezizomycotina</taxon>
        <taxon>Leotiomycetes</taxon>
        <taxon>Helotiales</taxon>
        <taxon>Dermateaceae</taxon>
        <taxon>Coleophoma</taxon>
    </lineage>
</organism>
<dbReference type="OrthoDB" id="189997at2759"/>
<comment type="caution">
    <text evidence="2">The sequence shown here is derived from an EMBL/GenBank/DDBJ whole genome shotgun (WGS) entry which is preliminary data.</text>
</comment>
<dbReference type="Gene3D" id="1.10.10.2120">
    <property type="match status" value="1"/>
</dbReference>
<proteinExistence type="predicted"/>
<feature type="domain" description="Peptidase C45 hydrolase" evidence="1">
    <location>
        <begin position="187"/>
        <end position="412"/>
    </location>
</feature>
<keyword evidence="3" id="KW-1185">Reference proteome</keyword>